<dbReference type="AlphaFoldDB" id="A0A8D8A2Y7"/>
<dbReference type="EMBL" id="HBUE01013054">
    <property type="protein sequence ID" value="CAG6449357.1"/>
    <property type="molecule type" value="Transcribed_RNA"/>
</dbReference>
<accession>A0A8D8A2Y7</accession>
<sequence>MINLPDKLDQPELQALLQVFLQRIVKHEPLPAGRALFLFEIFRQVKRDVVLFEHLQLHHVVLFEGLLAVVEEAAQATSGGGVGGRNCVWGCGLKSTPFRFVHLSPLLVQIVLLLASLLLLRPPIPIEQQRLHQLLLVQVLLKGHRPPIRPRRHHPLANVVHFRSYHRRLYHDRFDRIVQVLFGGTIVRLSCDQIPGGQQCGHIVDGLPPERVRVLEVGNAHDTNLLRQAVHLARI</sequence>
<protein>
    <submittedName>
        <fullName evidence="1">(northern house mosquito) hypothetical protein</fullName>
    </submittedName>
</protein>
<reference evidence="1" key="1">
    <citation type="submission" date="2021-05" db="EMBL/GenBank/DDBJ databases">
        <authorList>
            <person name="Alioto T."/>
            <person name="Alioto T."/>
            <person name="Gomez Garrido J."/>
        </authorList>
    </citation>
    <scope>NUCLEOTIDE SEQUENCE</scope>
</reference>
<name>A0A8D8A2Y7_CULPI</name>
<dbReference type="EMBL" id="HBUE01013059">
    <property type="protein sequence ID" value="CAG6449359.1"/>
    <property type="molecule type" value="Transcribed_RNA"/>
</dbReference>
<proteinExistence type="predicted"/>
<evidence type="ECO:0000313" key="1">
    <source>
        <dbReference type="EMBL" id="CAG6449356.1"/>
    </source>
</evidence>
<dbReference type="EMBL" id="HBUE01013052">
    <property type="protein sequence ID" value="CAG6449356.1"/>
    <property type="molecule type" value="Transcribed_RNA"/>
</dbReference>
<organism evidence="1">
    <name type="scientific">Culex pipiens</name>
    <name type="common">House mosquito</name>
    <dbReference type="NCBI Taxonomy" id="7175"/>
    <lineage>
        <taxon>Eukaryota</taxon>
        <taxon>Metazoa</taxon>
        <taxon>Ecdysozoa</taxon>
        <taxon>Arthropoda</taxon>
        <taxon>Hexapoda</taxon>
        <taxon>Insecta</taxon>
        <taxon>Pterygota</taxon>
        <taxon>Neoptera</taxon>
        <taxon>Endopterygota</taxon>
        <taxon>Diptera</taxon>
        <taxon>Nematocera</taxon>
        <taxon>Culicoidea</taxon>
        <taxon>Culicidae</taxon>
        <taxon>Culicinae</taxon>
        <taxon>Culicini</taxon>
        <taxon>Culex</taxon>
        <taxon>Culex</taxon>
    </lineage>
</organism>